<dbReference type="InterPro" id="IPR032812">
    <property type="entry name" value="SbsA_Ig"/>
</dbReference>
<protein>
    <recommendedName>
        <fullName evidence="2">SbsA Ig-like domain-containing protein</fullName>
    </recommendedName>
</protein>
<dbReference type="Proteomes" id="UP001501433">
    <property type="component" value="Unassembled WGS sequence"/>
</dbReference>
<comment type="caution">
    <text evidence="3">The sequence shown here is derived from an EMBL/GenBank/DDBJ whole genome shotgun (WGS) entry which is preliminary data.</text>
</comment>
<keyword evidence="4" id="KW-1185">Reference proteome</keyword>
<dbReference type="InterPro" id="IPR029058">
    <property type="entry name" value="AB_hydrolase_fold"/>
</dbReference>
<dbReference type="PANTHER" id="PTHR35560">
    <property type="entry name" value="BLL0132 PROTEIN"/>
    <property type="match status" value="1"/>
</dbReference>
<evidence type="ECO:0000313" key="4">
    <source>
        <dbReference type="Proteomes" id="UP001501433"/>
    </source>
</evidence>
<accession>A0ABP9BZK8</accession>
<dbReference type="SUPFAM" id="SSF53474">
    <property type="entry name" value="alpha/beta-Hydrolases"/>
    <property type="match status" value="1"/>
</dbReference>
<evidence type="ECO:0000256" key="1">
    <source>
        <dbReference type="ARBA" id="ARBA00022729"/>
    </source>
</evidence>
<dbReference type="Gene3D" id="3.40.50.1820">
    <property type="entry name" value="alpha/beta hydrolase"/>
    <property type="match status" value="1"/>
</dbReference>
<gene>
    <name evidence="3" type="ORF">GCM10023330_04150</name>
</gene>
<proteinExistence type="predicted"/>
<keyword evidence="1" id="KW-0732">Signal</keyword>
<evidence type="ECO:0000313" key="3">
    <source>
        <dbReference type="EMBL" id="GAA4801450.1"/>
    </source>
</evidence>
<dbReference type="PANTHER" id="PTHR35560:SF3">
    <property type="entry name" value="PEPTIDASE S9 PROLYL OLIGOPEPTIDASE CATALYTIC DOMAIN-CONTAINING PROTEIN"/>
    <property type="match status" value="1"/>
</dbReference>
<dbReference type="Pfam" id="PF13205">
    <property type="entry name" value="Big_5"/>
    <property type="match status" value="1"/>
</dbReference>
<reference evidence="4" key="1">
    <citation type="journal article" date="2019" name="Int. J. Syst. Evol. Microbiol.">
        <title>The Global Catalogue of Microorganisms (GCM) 10K type strain sequencing project: providing services to taxonomists for standard genome sequencing and annotation.</title>
        <authorList>
            <consortium name="The Broad Institute Genomics Platform"/>
            <consortium name="The Broad Institute Genome Sequencing Center for Infectious Disease"/>
            <person name="Wu L."/>
            <person name="Ma J."/>
        </authorList>
    </citation>
    <scope>NUCLEOTIDE SEQUENCE [LARGE SCALE GENOMIC DNA]</scope>
    <source>
        <strain evidence="4">JCM 18325</strain>
    </source>
</reference>
<name>A0ABP9BZK8_9FLAO</name>
<sequence>MVLSLTFLVSCNDDDNDLLSLSILSISANGTPLEDGSLNIPLNSVIDVAFSSEIVPSKFEGLLSITNGSSNLEYTVSYSNASTKATISLAQMDVNTSYSLSIQAGNLGPNGELFKGGLEISFVTNLGKTPCLNGSSACIQKMKLVNGSGAEFNFDMYSNYDFIDDTQFTYNSINQLVIVVHGLTRNADEYFSYMGNSLKSINKEETTLLVSPYFKDNAAATGSDLYWDTRWREGANSGNTSASISSFTVIDSVIDKVLASGNFPNLNTVFVIGHSSGAAFAQHYALANKSENSFPEINFEYGIANNQYFYYPDGLRYDETTQQFVTPIGCSGYDFWPYGYQFAVPYLSGIEQSVITEQQVTRNTTYLLGSNDTSTVGSLNTSECQAVLLGENRLKRGENMFLYMETFYPTTNNHKKIIVNNVGHDANSMFNSSEFKQYIIDNQ</sequence>
<evidence type="ECO:0000259" key="2">
    <source>
        <dbReference type="Pfam" id="PF13205"/>
    </source>
</evidence>
<dbReference type="EMBL" id="BAABJW010000001">
    <property type="protein sequence ID" value="GAA4801450.1"/>
    <property type="molecule type" value="Genomic_DNA"/>
</dbReference>
<feature type="domain" description="SbsA Ig-like" evidence="2">
    <location>
        <begin position="34"/>
        <end position="105"/>
    </location>
</feature>
<organism evidence="3 4">
    <name type="scientific">Litoribaculum gwangyangense</name>
    <dbReference type="NCBI Taxonomy" id="1130722"/>
    <lineage>
        <taxon>Bacteria</taxon>
        <taxon>Pseudomonadati</taxon>
        <taxon>Bacteroidota</taxon>
        <taxon>Flavobacteriia</taxon>
        <taxon>Flavobacteriales</taxon>
        <taxon>Flavobacteriaceae</taxon>
        <taxon>Litoribaculum</taxon>
    </lineage>
</organism>